<reference evidence="1 2" key="1">
    <citation type="submission" date="2024-02" db="EMBL/GenBank/DDBJ databases">
        <authorList>
            <person name="Daric V."/>
            <person name="Darras S."/>
        </authorList>
    </citation>
    <scope>NUCLEOTIDE SEQUENCE [LARGE SCALE GENOMIC DNA]</scope>
</reference>
<keyword evidence="2" id="KW-1185">Reference proteome</keyword>
<proteinExistence type="predicted"/>
<protein>
    <submittedName>
        <fullName evidence="1">Uncharacterized protein</fullName>
    </submittedName>
</protein>
<dbReference type="EMBL" id="CAWYQH010000152">
    <property type="protein sequence ID" value="CAK8695418.1"/>
    <property type="molecule type" value="Genomic_DNA"/>
</dbReference>
<accession>A0ABP0GWD2</accession>
<sequence>MRLSFTLIKMTSLKRLQSSKVTKMNCDSMMQNQMSSNLSIGANLLEFYVWSKKHQFPHHQLTQPSIADWLCVC</sequence>
<evidence type="ECO:0000313" key="1">
    <source>
        <dbReference type="EMBL" id="CAK8695418.1"/>
    </source>
</evidence>
<name>A0ABP0GWD2_CLALP</name>
<comment type="caution">
    <text evidence="1">The sequence shown here is derived from an EMBL/GenBank/DDBJ whole genome shotgun (WGS) entry which is preliminary data.</text>
</comment>
<evidence type="ECO:0000313" key="2">
    <source>
        <dbReference type="Proteomes" id="UP001642483"/>
    </source>
</evidence>
<gene>
    <name evidence="1" type="ORF">CVLEPA_LOCUS28696</name>
</gene>
<organism evidence="1 2">
    <name type="scientific">Clavelina lepadiformis</name>
    <name type="common">Light-bulb sea squirt</name>
    <name type="synonym">Ascidia lepadiformis</name>
    <dbReference type="NCBI Taxonomy" id="159417"/>
    <lineage>
        <taxon>Eukaryota</taxon>
        <taxon>Metazoa</taxon>
        <taxon>Chordata</taxon>
        <taxon>Tunicata</taxon>
        <taxon>Ascidiacea</taxon>
        <taxon>Aplousobranchia</taxon>
        <taxon>Clavelinidae</taxon>
        <taxon>Clavelina</taxon>
    </lineage>
</organism>
<dbReference type="Proteomes" id="UP001642483">
    <property type="component" value="Unassembled WGS sequence"/>
</dbReference>